<sequence>MSDLVPLTGEPLALDLVNTRPLLPEGSADLLATPAGLAGWLSAQAGRLDGSGVLEAGVDASRAWEGLTGDDVAAVHAVRDHVAVALGDVRRGERPSAAALDGLNEAQRAAPAIRELTWDDRTPGDGEVRAGGEGGDKAGGNAGDRAGAIVVRPRRSGPLSVRLAAWLAEAAADLLADPGVGRVRECEADDCVMLFLPAHPRRRWCSAARCGNRARVARYYQRHKAT</sequence>
<proteinExistence type="predicted"/>
<evidence type="ECO:0000256" key="1">
    <source>
        <dbReference type="SAM" id="MobiDB-lite"/>
    </source>
</evidence>
<dbReference type="Pfam" id="PF11706">
    <property type="entry name" value="zf-CGNR"/>
    <property type="match status" value="1"/>
</dbReference>
<dbReference type="InterPro" id="IPR010852">
    <property type="entry name" value="ABATE"/>
</dbReference>
<name>A0A7Y6I7I4_9ACTN</name>
<dbReference type="RefSeq" id="WP_175590605.1">
    <property type="nucleotide sequence ID" value="NZ_JABWGN010000006.1"/>
</dbReference>
<dbReference type="AlphaFoldDB" id="A0A7Y6I7I4"/>
<gene>
    <name evidence="3" type="ORF">HTZ77_17240</name>
</gene>
<dbReference type="InterPro" id="IPR021005">
    <property type="entry name" value="Znf_CGNR"/>
</dbReference>
<dbReference type="SUPFAM" id="SSF160904">
    <property type="entry name" value="Jann2411-like"/>
    <property type="match status" value="2"/>
</dbReference>
<comment type="caution">
    <text evidence="3">The sequence shown here is derived from an EMBL/GenBank/DDBJ whole genome shotgun (WGS) entry which is preliminary data.</text>
</comment>
<dbReference type="EMBL" id="JABWGN010000006">
    <property type="protein sequence ID" value="NUW33163.1"/>
    <property type="molecule type" value="Genomic_DNA"/>
</dbReference>
<dbReference type="Pfam" id="PF07336">
    <property type="entry name" value="ABATE"/>
    <property type="match status" value="1"/>
</dbReference>
<protein>
    <submittedName>
        <fullName evidence="3">CGNR zinc finger domain-containing protein</fullName>
    </submittedName>
</protein>
<accession>A0A7Y6I7I4</accession>
<dbReference type="Gene3D" id="1.10.3300.10">
    <property type="entry name" value="Jann2411-like domain"/>
    <property type="match status" value="1"/>
</dbReference>
<keyword evidence="4" id="KW-1185">Reference proteome</keyword>
<evidence type="ECO:0000313" key="3">
    <source>
        <dbReference type="EMBL" id="NUW33163.1"/>
    </source>
</evidence>
<dbReference type="InterPro" id="IPR023286">
    <property type="entry name" value="ABATE_dom_sf"/>
</dbReference>
<feature type="domain" description="Zinc finger CGNR" evidence="2">
    <location>
        <begin position="182"/>
        <end position="223"/>
    </location>
</feature>
<evidence type="ECO:0000259" key="2">
    <source>
        <dbReference type="Pfam" id="PF11706"/>
    </source>
</evidence>
<feature type="compositionally biased region" description="Basic and acidic residues" evidence="1">
    <location>
        <begin position="118"/>
        <end position="136"/>
    </location>
</feature>
<dbReference type="Proteomes" id="UP000586042">
    <property type="component" value="Unassembled WGS sequence"/>
</dbReference>
<dbReference type="PANTHER" id="PTHR35525:SF3">
    <property type="entry name" value="BLL6575 PROTEIN"/>
    <property type="match status" value="1"/>
</dbReference>
<organism evidence="3 4">
    <name type="scientific">Nonomuraea montanisoli</name>
    <dbReference type="NCBI Taxonomy" id="2741721"/>
    <lineage>
        <taxon>Bacteria</taxon>
        <taxon>Bacillati</taxon>
        <taxon>Actinomycetota</taxon>
        <taxon>Actinomycetes</taxon>
        <taxon>Streptosporangiales</taxon>
        <taxon>Streptosporangiaceae</taxon>
        <taxon>Nonomuraea</taxon>
    </lineage>
</organism>
<dbReference type="PANTHER" id="PTHR35525">
    <property type="entry name" value="BLL6575 PROTEIN"/>
    <property type="match status" value="1"/>
</dbReference>
<evidence type="ECO:0000313" key="4">
    <source>
        <dbReference type="Proteomes" id="UP000586042"/>
    </source>
</evidence>
<reference evidence="3 4" key="1">
    <citation type="submission" date="2020-06" db="EMBL/GenBank/DDBJ databases">
        <title>Nonomuraea sp. SMC257, a novel actinomycete isolated from soil.</title>
        <authorList>
            <person name="Chanama M."/>
        </authorList>
    </citation>
    <scope>NUCLEOTIDE SEQUENCE [LARGE SCALE GENOMIC DNA]</scope>
    <source>
        <strain evidence="3 4">SMC257</strain>
    </source>
</reference>
<feature type="region of interest" description="Disordered" evidence="1">
    <location>
        <begin position="118"/>
        <end position="141"/>
    </location>
</feature>